<sequence>MGNMSYCRHENTYKDLRDCWEQWNDEPESESEIKYRDKLVALCKEIAEDAL</sequence>
<protein>
    <submittedName>
        <fullName evidence="1">Uncharacterized protein</fullName>
    </submittedName>
</protein>
<dbReference type="AlphaFoldDB" id="A0A6M3LCP0"/>
<proteinExistence type="predicted"/>
<dbReference type="EMBL" id="MT142965">
    <property type="protein sequence ID" value="QJA91144.1"/>
    <property type="molecule type" value="Genomic_DNA"/>
</dbReference>
<organism evidence="1">
    <name type="scientific">viral metagenome</name>
    <dbReference type="NCBI Taxonomy" id="1070528"/>
    <lineage>
        <taxon>unclassified sequences</taxon>
        <taxon>metagenomes</taxon>
        <taxon>organismal metagenomes</taxon>
    </lineage>
</organism>
<gene>
    <name evidence="1" type="ORF">MM415B03450_0004</name>
</gene>
<accession>A0A6M3LCP0</accession>
<reference evidence="1" key="1">
    <citation type="submission" date="2020-03" db="EMBL/GenBank/DDBJ databases">
        <title>The deep terrestrial virosphere.</title>
        <authorList>
            <person name="Holmfeldt K."/>
            <person name="Nilsson E."/>
            <person name="Simone D."/>
            <person name="Lopez-Fernandez M."/>
            <person name="Wu X."/>
            <person name="de Brujin I."/>
            <person name="Lundin D."/>
            <person name="Andersson A."/>
            <person name="Bertilsson S."/>
            <person name="Dopson M."/>
        </authorList>
    </citation>
    <scope>NUCLEOTIDE SEQUENCE</scope>
    <source>
        <strain evidence="1">MM415B03450</strain>
    </source>
</reference>
<evidence type="ECO:0000313" key="1">
    <source>
        <dbReference type="EMBL" id="QJA91144.1"/>
    </source>
</evidence>
<name>A0A6M3LCP0_9ZZZZ</name>